<gene>
    <name evidence="1" type="ORF">B9Q02_11800</name>
</gene>
<dbReference type="EMBL" id="NEXD01000160">
    <property type="protein sequence ID" value="PSN82345.1"/>
    <property type="molecule type" value="Genomic_DNA"/>
</dbReference>
<dbReference type="Proteomes" id="UP000240569">
    <property type="component" value="Unassembled WGS sequence"/>
</dbReference>
<accession>A0A2R6A7P0</accession>
<dbReference type="AlphaFoldDB" id="A0A2R6A7P0"/>
<comment type="caution">
    <text evidence="1">The sequence shown here is derived from an EMBL/GenBank/DDBJ whole genome shotgun (WGS) entry which is preliminary data.</text>
</comment>
<proteinExistence type="predicted"/>
<evidence type="ECO:0000313" key="1">
    <source>
        <dbReference type="EMBL" id="PSN82345.1"/>
    </source>
</evidence>
<reference evidence="1 2" key="1">
    <citation type="submission" date="2017-04" db="EMBL/GenBank/DDBJ databases">
        <title>Novel microbial lineages endemic to geothermal iron-oxide mats fill important gaps in the evolutionary history of Archaea.</title>
        <authorList>
            <person name="Jay Z.J."/>
            <person name="Beam J.P."/>
            <person name="Dlakic M."/>
            <person name="Rusch D.B."/>
            <person name="Kozubal M.A."/>
            <person name="Inskeep W.P."/>
        </authorList>
    </citation>
    <scope>NUCLEOTIDE SEQUENCE [LARGE SCALE GENOMIC DNA]</scope>
    <source>
        <strain evidence="1">BE_D</strain>
    </source>
</reference>
<sequence length="167" mass="19714">MDYTVLDPDILPKDYDFTPTPIPGLVGKTWRESPIIVNKKEIVAFPNFELDWDYPSNDPFGNKHWRNKWIWEKVMIKRKGDGRRFLIGEDTAFSALGIIYHKPGLTLDDYYYEFAFYYCSPDGTQVDEECSKLFFEGETMFTFVTDFFYSMAYAANERIIQLFRKKG</sequence>
<organism evidence="1 2">
    <name type="scientific">Candidatus Marsarchaeota G1 archaeon BE_D</name>
    <dbReference type="NCBI Taxonomy" id="1978156"/>
    <lineage>
        <taxon>Archaea</taxon>
        <taxon>Candidatus Marsarchaeota</taxon>
        <taxon>Candidatus Marsarchaeota group 1</taxon>
    </lineage>
</organism>
<evidence type="ECO:0000313" key="2">
    <source>
        <dbReference type="Proteomes" id="UP000240569"/>
    </source>
</evidence>
<name>A0A2R6A7P0_9ARCH</name>
<protein>
    <submittedName>
        <fullName evidence="1">Uncharacterized protein</fullName>
    </submittedName>
</protein>